<dbReference type="InterPro" id="IPR036249">
    <property type="entry name" value="Thioredoxin-like_sf"/>
</dbReference>
<dbReference type="SUPFAM" id="SSF52833">
    <property type="entry name" value="Thioredoxin-like"/>
    <property type="match status" value="1"/>
</dbReference>
<protein>
    <recommendedName>
        <fullName evidence="2">Thioredoxin-like fold domain-containing protein</fullName>
    </recommendedName>
</protein>
<dbReference type="Proteomes" id="UP000363590">
    <property type="component" value="Chromosome"/>
</dbReference>
<proteinExistence type="predicted"/>
<dbReference type="InterPro" id="IPR012336">
    <property type="entry name" value="Thioredoxin-like_fold"/>
</dbReference>
<evidence type="ECO:0000313" key="4">
    <source>
        <dbReference type="Proteomes" id="UP000363590"/>
    </source>
</evidence>
<evidence type="ECO:0000313" key="3">
    <source>
        <dbReference type="EMBL" id="QFX94644.1"/>
    </source>
</evidence>
<evidence type="ECO:0000259" key="2">
    <source>
        <dbReference type="Pfam" id="PF13098"/>
    </source>
</evidence>
<dbReference type="AlphaFoldDB" id="A0A5P9XLX4"/>
<name>A0A5P9XLX4_ACITH</name>
<feature type="domain" description="Thioredoxin-like fold" evidence="2">
    <location>
        <begin position="53"/>
        <end position="196"/>
    </location>
</feature>
<gene>
    <name evidence="3" type="ORF">GCD22_00087</name>
</gene>
<accession>A0A5P9XLX4</accession>
<dbReference type="RefSeq" id="WP_244947549.1">
    <property type="nucleotide sequence ID" value="NZ_CP045571.1"/>
</dbReference>
<dbReference type="EMBL" id="CP045571">
    <property type="protein sequence ID" value="QFX94644.1"/>
    <property type="molecule type" value="Genomic_DNA"/>
</dbReference>
<sequence length="201" mass="21688">MNCNTRLTVLTGMLIGILGIGSALAATELPPLPKMAQNNYWKDIGQRLTYIQEGHKGPVIYDFFDPNCPYCHGMYDEEQPLIKAGKLSVRYVPVAYLLPSSTSEAAAILQSPHRVQALQHFEGLAAKSFAAPMGPQGPVGLPQAKALPQTLHALKVNMAVLQSAHSMGVPAILYERKNGTTGLMPGMVSRGELLTIIPNLK</sequence>
<keyword evidence="1" id="KW-0732">Signal</keyword>
<dbReference type="KEGG" id="atx:GCD22_00087"/>
<dbReference type="GeneID" id="60694514"/>
<reference evidence="3 4" key="1">
    <citation type="submission" date="2019-10" db="EMBL/GenBank/DDBJ databases">
        <authorList>
            <person name="Wang R."/>
        </authorList>
    </citation>
    <scope>NUCLEOTIDE SEQUENCE [LARGE SCALE GENOMIC DNA]</scope>
    <source>
        <strain evidence="3 4">ATCC 19377</strain>
    </source>
</reference>
<organism evidence="3 4">
    <name type="scientific">Acidithiobacillus thiooxidans ATCC 19377</name>
    <dbReference type="NCBI Taxonomy" id="637390"/>
    <lineage>
        <taxon>Bacteria</taxon>
        <taxon>Pseudomonadati</taxon>
        <taxon>Pseudomonadota</taxon>
        <taxon>Acidithiobacillia</taxon>
        <taxon>Acidithiobacillales</taxon>
        <taxon>Acidithiobacillaceae</taxon>
        <taxon>Acidithiobacillus</taxon>
    </lineage>
</organism>
<feature type="chain" id="PRO_5024301683" description="Thioredoxin-like fold domain-containing protein" evidence="1">
    <location>
        <begin position="26"/>
        <end position="201"/>
    </location>
</feature>
<dbReference type="Gene3D" id="3.40.30.10">
    <property type="entry name" value="Glutaredoxin"/>
    <property type="match status" value="1"/>
</dbReference>
<feature type="signal peptide" evidence="1">
    <location>
        <begin position="1"/>
        <end position="25"/>
    </location>
</feature>
<evidence type="ECO:0000256" key="1">
    <source>
        <dbReference type="SAM" id="SignalP"/>
    </source>
</evidence>
<dbReference type="Pfam" id="PF13098">
    <property type="entry name" value="Thioredoxin_2"/>
    <property type="match status" value="1"/>
</dbReference>